<organism evidence="4">
    <name type="scientific">Parasteatoda tepidariorum</name>
    <name type="common">Common house spider</name>
    <name type="synonym">Achaearanea tepidariorum</name>
    <dbReference type="NCBI Taxonomy" id="114398"/>
    <lineage>
        <taxon>Eukaryota</taxon>
        <taxon>Metazoa</taxon>
        <taxon>Ecdysozoa</taxon>
        <taxon>Arthropoda</taxon>
        <taxon>Chelicerata</taxon>
        <taxon>Arachnida</taxon>
        <taxon>Araneae</taxon>
        <taxon>Araneomorphae</taxon>
        <taxon>Entelegynae</taxon>
        <taxon>Araneoidea</taxon>
        <taxon>Theridiidae</taxon>
        <taxon>Parasteatoda</taxon>
    </lineage>
</organism>
<evidence type="ECO:0000256" key="3">
    <source>
        <dbReference type="ARBA" id="ARBA00030733"/>
    </source>
</evidence>
<evidence type="ECO:0000256" key="2">
    <source>
        <dbReference type="ARBA" id="ARBA00024228"/>
    </source>
</evidence>
<name>A0A2L2Y003_PARTP</name>
<evidence type="ECO:0000256" key="1">
    <source>
        <dbReference type="ARBA" id="ARBA00024204"/>
    </source>
</evidence>
<proteinExistence type="evidence at transcript level"/>
<dbReference type="PANTHER" id="PTHR31905">
    <property type="entry name" value="COILED-COIL DOMAIN-CONTAINING PROTEIN 58"/>
    <property type="match status" value="1"/>
</dbReference>
<reference evidence="4" key="1">
    <citation type="journal article" date="2016" name="Mol. Ecol. Resour.">
        <title>Evaluation of the impact of RNA preservation methods of spiders for de novo transcriptome assembly.</title>
        <authorList>
            <person name="Kono N."/>
            <person name="Nakamura H."/>
            <person name="Ito Y."/>
            <person name="Tomita M."/>
            <person name="Arakawa K."/>
        </authorList>
    </citation>
    <scope>NUCLEOTIDE SEQUENCE</scope>
    <source>
        <tissue evidence="4">Whole body</tissue>
    </source>
</reference>
<dbReference type="EMBL" id="IAAA01006465">
    <property type="protein sequence ID" value="LAA01522.1"/>
    <property type="molecule type" value="mRNA"/>
</dbReference>
<dbReference type="GO" id="GO:0005758">
    <property type="term" value="C:mitochondrial intermembrane space"/>
    <property type="evidence" value="ECO:0007669"/>
    <property type="project" value="InterPro"/>
</dbReference>
<dbReference type="OrthoDB" id="5593818at2759"/>
<evidence type="ECO:0000313" key="4">
    <source>
        <dbReference type="EMBL" id="LAA01522.1"/>
    </source>
</evidence>
<sequence>MAAPSFDMACDDISAFQETLRIMRKIDDNIVHSLNTTIPTASFAEQSKATDQCKDLYSQLLQSYEKREKAIKNCVDLKSKHVQSLKDKRTQDNDNFELLKDLRKAQTQFRLMQNELNIEEVLKDRSLKVFYERCRFYYKPSDLKI</sequence>
<dbReference type="Pfam" id="PF09774">
    <property type="entry name" value="MIX23"/>
    <property type="match status" value="1"/>
</dbReference>
<dbReference type="AlphaFoldDB" id="A0A2L2Y003"/>
<comment type="similarity">
    <text evidence="1">Belongs to the MIX23 family.</text>
</comment>
<accession>A0A2L2Y003</accession>
<dbReference type="InterPro" id="IPR019171">
    <property type="entry name" value="MIX23"/>
</dbReference>
<protein>
    <recommendedName>
        <fullName evidence="2">Protein MIX23</fullName>
    </recommendedName>
    <alternativeName>
        <fullName evidence="3">Coiled-coil domain-containing protein 58</fullName>
    </alternativeName>
</protein>
<dbReference type="PANTHER" id="PTHR31905:SF2">
    <property type="entry name" value="PROTEIN MIX23"/>
    <property type="match status" value="1"/>
</dbReference>